<reference evidence="9 10" key="1">
    <citation type="journal article" date="2019" name="Appl. Environ. Microbiol.">
        <title>Environmental Evidence and Genomic Insight of Iron-oxidizing Bacteria Preference Towards More Corrosion Resistant Stainless Steel at Higher Salinities.</title>
        <authorList>
            <person name="Garrison C.E."/>
            <person name="Price K.A."/>
            <person name="Field E.K."/>
        </authorList>
    </citation>
    <scope>NUCLEOTIDE SEQUENCE [LARGE SCALE GENOMIC DNA]</scope>
    <source>
        <strain evidence="9 10">P3</strain>
    </source>
</reference>
<proteinExistence type="inferred from homology"/>
<protein>
    <submittedName>
        <fullName evidence="9">Murein peptide amidase A</fullName>
    </submittedName>
</protein>
<evidence type="ECO:0000313" key="10">
    <source>
        <dbReference type="Proteomes" id="UP000306585"/>
    </source>
</evidence>
<evidence type="ECO:0000256" key="4">
    <source>
        <dbReference type="ARBA" id="ARBA00022801"/>
    </source>
</evidence>
<feature type="active site" description="Proton donor/acceptor" evidence="7">
    <location>
        <position position="285"/>
    </location>
</feature>
<dbReference type="GO" id="GO:0004181">
    <property type="term" value="F:metallocarboxypeptidase activity"/>
    <property type="evidence" value="ECO:0007669"/>
    <property type="project" value="InterPro"/>
</dbReference>
<evidence type="ECO:0000256" key="2">
    <source>
        <dbReference type="ARBA" id="ARBA00005988"/>
    </source>
</evidence>
<dbReference type="PANTHER" id="PTHR11705:SF143">
    <property type="entry name" value="SLL0236 PROTEIN"/>
    <property type="match status" value="1"/>
</dbReference>
<gene>
    <name evidence="9" type="ORF">FEF65_07295</name>
</gene>
<keyword evidence="5" id="KW-0862">Zinc</keyword>
<evidence type="ECO:0000256" key="1">
    <source>
        <dbReference type="ARBA" id="ARBA00001947"/>
    </source>
</evidence>
<dbReference type="Proteomes" id="UP000306585">
    <property type="component" value="Unassembled WGS sequence"/>
</dbReference>
<dbReference type="PROSITE" id="PS52035">
    <property type="entry name" value="PEPTIDASE_M14"/>
    <property type="match status" value="1"/>
</dbReference>
<organism evidence="9 10">
    <name type="scientific">Mariprofundus erugo</name>
    <dbReference type="NCBI Taxonomy" id="2528639"/>
    <lineage>
        <taxon>Bacteria</taxon>
        <taxon>Pseudomonadati</taxon>
        <taxon>Pseudomonadota</taxon>
        <taxon>Candidatius Mariprofundia</taxon>
        <taxon>Mariprofundales</taxon>
        <taxon>Mariprofundaceae</taxon>
        <taxon>Mariprofundus</taxon>
    </lineage>
</organism>
<sequence length="372" mass="40849">MPLIERVADRIVWQRGPAGLSLPPMRTLYSRLKFGTNLLQTAFLLCALCVPAASAAVVQPNTAPVADECHRIGQKLGSVSEASCLARHLTDSGGRSVNGQSILLKEYPPLGDRKPVARILLIGGTHADEYSSVSIVFKWMETLDQHHSGLFHWHVTPLLNPDGLLQRHSLRLNAHGVDLNRNMLTPDWYRQTSQYWLGTGKDPRRYPGSAPLSEPETAWLYQEVRSFKPDAIVSVHAPYGVLDFDGPPVGPSDLGFLHLKLIGTYPGSLGNCAGVQHGIPVITVELPYAGIMPTAAQMDRMWTDLVRWLRHNVPKESTIEAYHRFDEITRSLQASLVHEDGMPDEKRAVVAVSADARAAPASGANATPESDR</sequence>
<keyword evidence="3" id="KW-0645">Protease</keyword>
<dbReference type="Pfam" id="PF00246">
    <property type="entry name" value="Peptidase_M14"/>
    <property type="match status" value="1"/>
</dbReference>
<dbReference type="GO" id="GO:0005615">
    <property type="term" value="C:extracellular space"/>
    <property type="evidence" value="ECO:0007669"/>
    <property type="project" value="TreeGrafter"/>
</dbReference>
<dbReference type="GO" id="GO:0008270">
    <property type="term" value="F:zinc ion binding"/>
    <property type="evidence" value="ECO:0007669"/>
    <property type="project" value="InterPro"/>
</dbReference>
<evidence type="ECO:0000313" key="9">
    <source>
        <dbReference type="EMBL" id="TLS67237.1"/>
    </source>
</evidence>
<accession>A0A5R9GSI9</accession>
<dbReference type="InterPro" id="IPR000834">
    <property type="entry name" value="Peptidase_M14"/>
</dbReference>
<evidence type="ECO:0000256" key="6">
    <source>
        <dbReference type="ARBA" id="ARBA00023049"/>
    </source>
</evidence>
<keyword evidence="6" id="KW-0482">Metalloprotease</keyword>
<dbReference type="EMBL" id="VBRY01000006">
    <property type="protein sequence ID" value="TLS67237.1"/>
    <property type="molecule type" value="Genomic_DNA"/>
</dbReference>
<comment type="similarity">
    <text evidence="2 7">Belongs to the peptidase M14 family.</text>
</comment>
<dbReference type="AlphaFoldDB" id="A0A5R9GSI9"/>
<evidence type="ECO:0000259" key="8">
    <source>
        <dbReference type="PROSITE" id="PS52035"/>
    </source>
</evidence>
<comment type="caution">
    <text evidence="9">The sequence shown here is derived from an EMBL/GenBank/DDBJ whole genome shotgun (WGS) entry which is preliminary data.</text>
</comment>
<evidence type="ECO:0000256" key="3">
    <source>
        <dbReference type="ARBA" id="ARBA00022670"/>
    </source>
</evidence>
<dbReference type="GO" id="GO:0006508">
    <property type="term" value="P:proteolysis"/>
    <property type="evidence" value="ECO:0007669"/>
    <property type="project" value="UniProtKB-KW"/>
</dbReference>
<keyword evidence="10" id="KW-1185">Reference proteome</keyword>
<dbReference type="Gene3D" id="3.40.630.10">
    <property type="entry name" value="Zn peptidases"/>
    <property type="match status" value="1"/>
</dbReference>
<dbReference type="SUPFAM" id="SSF53187">
    <property type="entry name" value="Zn-dependent exopeptidases"/>
    <property type="match status" value="1"/>
</dbReference>
<dbReference type="PANTHER" id="PTHR11705">
    <property type="entry name" value="PROTEASE FAMILY M14 CARBOXYPEPTIDASE A,B"/>
    <property type="match status" value="1"/>
</dbReference>
<evidence type="ECO:0000256" key="7">
    <source>
        <dbReference type="PROSITE-ProRule" id="PRU01379"/>
    </source>
</evidence>
<evidence type="ECO:0000256" key="5">
    <source>
        <dbReference type="ARBA" id="ARBA00022833"/>
    </source>
</evidence>
<comment type="cofactor">
    <cofactor evidence="1">
        <name>Zn(2+)</name>
        <dbReference type="ChEBI" id="CHEBI:29105"/>
    </cofactor>
</comment>
<name>A0A5R9GSI9_9PROT</name>
<feature type="domain" description="Peptidase M14" evidence="8">
    <location>
        <begin position="59"/>
        <end position="309"/>
    </location>
</feature>
<keyword evidence="4" id="KW-0378">Hydrolase</keyword>